<dbReference type="EMBL" id="CP003218">
    <property type="protein sequence ID" value="AEX04318.1"/>
    <property type="molecule type" value="Genomic_DNA"/>
</dbReference>
<sequence>MHARRQHAVIANMNWTDVKHDAIKVSVEIFTEEDIVAIVTAKCGFDVRVTRVPKQFRK</sequence>
<reference evidence="1 2" key="1">
    <citation type="journal article" date="2012" name="J. Bacteriol.">
        <title>Complete genome sequence of Klebsiella oxytoca KCTC 1686, used in production of 2,3-butanediol.</title>
        <authorList>
            <person name="Shin S.H."/>
            <person name="Kim S."/>
            <person name="Kim J.Y."/>
            <person name="Lee S."/>
            <person name="Um Y."/>
            <person name="Oh M.K."/>
            <person name="Kim Y.R."/>
            <person name="Lee J."/>
            <person name="Yang K.S."/>
        </authorList>
    </citation>
    <scope>NUCLEOTIDE SEQUENCE [LARGE SCALE GENOMIC DNA]</scope>
    <source>
        <strain evidence="2">ATCC 8724 / DSM 4798 / JCM 20051 / NBRC 3318 / NRRL B-199 / KCTC 1686</strain>
    </source>
</reference>
<protein>
    <submittedName>
        <fullName evidence="1">Uncharacterized protein</fullName>
    </submittedName>
</protein>
<gene>
    <name evidence="1" type="ordered locus">KOX_12965</name>
</gene>
<accession>A0A0H3H7K2</accession>
<proteinExistence type="predicted"/>
<evidence type="ECO:0000313" key="2">
    <source>
        <dbReference type="Proteomes" id="UP000007843"/>
    </source>
</evidence>
<name>A0A0H3H7K2_KLEM8</name>
<dbReference type="KEGG" id="kox:KOX_12965"/>
<dbReference type="Proteomes" id="UP000007843">
    <property type="component" value="Chromosome"/>
</dbReference>
<dbReference type="HOGENOM" id="CLU_2973445_0_0_6"/>
<organism evidence="1 2">
    <name type="scientific">Klebsiella michiganensis (strain ATCC 8724 / DSM 4798 / JCM 20051 / NBRC 3318 / NRRL B-199 / KCTC 1686 / BUCSAV 143 / CCM 1901)</name>
    <dbReference type="NCBI Taxonomy" id="1006551"/>
    <lineage>
        <taxon>Bacteria</taxon>
        <taxon>Pseudomonadati</taxon>
        <taxon>Pseudomonadota</taxon>
        <taxon>Gammaproteobacteria</taxon>
        <taxon>Enterobacterales</taxon>
        <taxon>Enterobacteriaceae</taxon>
        <taxon>Klebsiella/Raoultella group</taxon>
        <taxon>Klebsiella</taxon>
    </lineage>
</organism>
<dbReference type="AlphaFoldDB" id="A0A0H3H7K2"/>
<evidence type="ECO:0000313" key="1">
    <source>
        <dbReference type="EMBL" id="AEX04318.1"/>
    </source>
</evidence>